<sequence>MRTWLFVFALLIDSISPFKRQVKPPAEEFLVASPPCGIVLTNTDIADKVIANVPGSTRDDCCTACLKNKACNAYTSWNDTCWLKSGSGGQHSAVGVTAGFVNKCSYLMTNVDYPGYDIKSVPSSNAATCCEFCRKTEDCNLFSWFQGQCYLKNGQSDPINKVGVISAVVLM</sequence>
<dbReference type="EMBL" id="KM037988">
    <property type="protein sequence ID" value="AIG55449.1"/>
    <property type="molecule type" value="Genomic_DNA"/>
</dbReference>
<dbReference type="Gene3D" id="3.50.4.10">
    <property type="entry name" value="Hepatocyte Growth Factor"/>
    <property type="match status" value="2"/>
</dbReference>
<dbReference type="InterPro" id="IPR003609">
    <property type="entry name" value="Pan_app"/>
</dbReference>
<feature type="domain" description="Apple" evidence="4">
    <location>
        <begin position="104"/>
        <end position="171"/>
    </location>
</feature>
<dbReference type="OrthoDB" id="77539at2759"/>
<dbReference type="GO" id="GO:0005576">
    <property type="term" value="C:extracellular region"/>
    <property type="evidence" value="ECO:0007669"/>
    <property type="project" value="InterPro"/>
</dbReference>
<keyword evidence="3" id="KW-0732">Signal</keyword>
<proteinExistence type="predicted"/>
<feature type="signal peptide" evidence="3">
    <location>
        <begin position="1"/>
        <end position="17"/>
    </location>
</feature>
<evidence type="ECO:0000313" key="7">
    <source>
        <dbReference type="Proteomes" id="UP000243217"/>
    </source>
</evidence>
<dbReference type="Proteomes" id="UP000243217">
    <property type="component" value="Unassembled WGS sequence"/>
</dbReference>
<evidence type="ECO:0000259" key="4">
    <source>
        <dbReference type="PROSITE" id="PS50948"/>
    </source>
</evidence>
<reference evidence="5 7" key="1">
    <citation type="journal article" date="2014" name="Genome Biol. Evol.">
        <title>The secreted proteins of Achlya hypogyna and Thraustotheca clavata identify the ancestral oomycete secretome and reveal gene acquisitions by horizontal gene transfer.</title>
        <authorList>
            <person name="Misner I."/>
            <person name="Blouin N."/>
            <person name="Leonard G."/>
            <person name="Richards T.A."/>
            <person name="Lane C.E."/>
        </authorList>
    </citation>
    <scope>NUCLEOTIDE SEQUENCE</scope>
    <source>
        <strain evidence="5 7">ATCC 34112</strain>
    </source>
</reference>
<dbReference type="CDD" id="cd01100">
    <property type="entry name" value="APPLE_Factor_XI_like"/>
    <property type="match status" value="1"/>
</dbReference>
<dbReference type="InterPro" id="IPR000177">
    <property type="entry name" value="Apple"/>
</dbReference>
<name>A0A0A7CM21_9STRA</name>
<dbReference type="Pfam" id="PF14295">
    <property type="entry name" value="PAN_4"/>
    <property type="match status" value="2"/>
</dbReference>
<dbReference type="PROSITE" id="PS50948">
    <property type="entry name" value="PAN"/>
    <property type="match status" value="1"/>
</dbReference>
<organism evidence="5">
    <name type="scientific">Thraustotheca clavata</name>
    <dbReference type="NCBI Taxonomy" id="74557"/>
    <lineage>
        <taxon>Eukaryota</taxon>
        <taxon>Sar</taxon>
        <taxon>Stramenopiles</taxon>
        <taxon>Oomycota</taxon>
        <taxon>Saprolegniomycetes</taxon>
        <taxon>Saprolegniales</taxon>
        <taxon>Achlyaceae</taxon>
        <taxon>Thraustotheca</taxon>
    </lineage>
</organism>
<evidence type="ECO:0000313" key="5">
    <source>
        <dbReference type="EMBL" id="AIG55449.1"/>
    </source>
</evidence>
<feature type="chain" id="PRO_5002027279" evidence="3">
    <location>
        <begin position="18"/>
        <end position="171"/>
    </location>
</feature>
<keyword evidence="7" id="KW-1185">Reference proteome</keyword>
<dbReference type="GO" id="GO:0006508">
    <property type="term" value="P:proteolysis"/>
    <property type="evidence" value="ECO:0007669"/>
    <property type="project" value="InterPro"/>
</dbReference>
<evidence type="ECO:0000256" key="2">
    <source>
        <dbReference type="ARBA" id="ARBA00023157"/>
    </source>
</evidence>
<dbReference type="AlphaFoldDB" id="A0A0A7CM21"/>
<dbReference type="SUPFAM" id="SSF57414">
    <property type="entry name" value="Hairpin loop containing domain-like"/>
    <property type="match status" value="1"/>
</dbReference>
<keyword evidence="1" id="KW-0677">Repeat</keyword>
<evidence type="ECO:0000256" key="3">
    <source>
        <dbReference type="SAM" id="SignalP"/>
    </source>
</evidence>
<dbReference type="SMART" id="SM00223">
    <property type="entry name" value="APPLE"/>
    <property type="match status" value="2"/>
</dbReference>
<gene>
    <name evidence="6" type="ORF">THRCLA_02205</name>
</gene>
<accession>A0A0A7CM21</accession>
<dbReference type="STRING" id="74557.A0A0A7CM21"/>
<evidence type="ECO:0000256" key="1">
    <source>
        <dbReference type="ARBA" id="ARBA00022737"/>
    </source>
</evidence>
<keyword evidence="2" id="KW-1015">Disulfide bond</keyword>
<dbReference type="EMBL" id="JNBS01000428">
    <property type="protein sequence ID" value="OQS05691.1"/>
    <property type="molecule type" value="Genomic_DNA"/>
</dbReference>
<evidence type="ECO:0000313" key="6">
    <source>
        <dbReference type="EMBL" id="OQS05691.1"/>
    </source>
</evidence>
<dbReference type="PANTHER" id="PTHR33946:SF4">
    <property type="entry name" value="COAGULATION FACTOR XI"/>
    <property type="match status" value="1"/>
</dbReference>
<dbReference type="PANTHER" id="PTHR33946">
    <property type="match status" value="1"/>
</dbReference>
<protein>
    <submittedName>
        <fullName evidence="5">Secreted protein</fullName>
    </submittedName>
</protein>